<dbReference type="GO" id="GO:0009116">
    <property type="term" value="P:nucleoside metabolic process"/>
    <property type="evidence" value="ECO:0007669"/>
    <property type="project" value="InterPro"/>
</dbReference>
<feature type="domain" description="Nephrocystin 3-like N-terminal" evidence="6">
    <location>
        <begin position="383"/>
        <end position="548"/>
    </location>
</feature>
<dbReference type="InterPro" id="IPR054471">
    <property type="entry name" value="GPIID_WHD"/>
</dbReference>
<dbReference type="PANTHER" id="PTHR46082:SF11">
    <property type="entry name" value="AAA+ ATPASE DOMAIN-CONTAINING PROTEIN-RELATED"/>
    <property type="match status" value="1"/>
</dbReference>
<dbReference type="InterPro" id="IPR027417">
    <property type="entry name" value="P-loop_NTPase"/>
</dbReference>
<dbReference type="PROSITE" id="PS50088">
    <property type="entry name" value="ANK_REPEAT"/>
    <property type="match status" value="6"/>
</dbReference>
<feature type="repeat" description="ANK" evidence="2">
    <location>
        <begin position="882"/>
        <end position="914"/>
    </location>
</feature>
<evidence type="ECO:0000313" key="7">
    <source>
        <dbReference type="EMBL" id="KAK2593679.1"/>
    </source>
</evidence>
<protein>
    <recommendedName>
        <fullName evidence="9">Nucleoside phosphorylase domain-containing protein</fullName>
    </recommendedName>
</protein>
<dbReference type="Gene3D" id="3.40.50.1580">
    <property type="entry name" value="Nucleoside phosphorylase domain"/>
    <property type="match status" value="1"/>
</dbReference>
<feature type="repeat" description="ANK" evidence="2">
    <location>
        <begin position="1084"/>
        <end position="1116"/>
    </location>
</feature>
<dbReference type="InterPro" id="IPR056884">
    <property type="entry name" value="NPHP3-like_N"/>
</dbReference>
<dbReference type="InterPro" id="IPR035994">
    <property type="entry name" value="Nucleoside_phosphorylase_sf"/>
</dbReference>
<gene>
    <name evidence="7" type="ORF">QQS21_008622</name>
</gene>
<feature type="repeat" description="ANK" evidence="2">
    <location>
        <begin position="918"/>
        <end position="950"/>
    </location>
</feature>
<evidence type="ECO:0000259" key="4">
    <source>
        <dbReference type="Pfam" id="PF01048"/>
    </source>
</evidence>
<keyword evidence="2" id="KW-0040">ANK repeat</keyword>
<feature type="repeat" description="ANK" evidence="2">
    <location>
        <begin position="986"/>
        <end position="1018"/>
    </location>
</feature>
<keyword evidence="1" id="KW-0677">Repeat</keyword>
<dbReference type="InterPro" id="IPR036770">
    <property type="entry name" value="Ankyrin_rpt-contain_sf"/>
</dbReference>
<dbReference type="InterPro" id="IPR002110">
    <property type="entry name" value="Ankyrin_rpt"/>
</dbReference>
<evidence type="ECO:0000256" key="1">
    <source>
        <dbReference type="ARBA" id="ARBA00022737"/>
    </source>
</evidence>
<dbReference type="PANTHER" id="PTHR46082">
    <property type="entry name" value="ATP/GTP-BINDING PROTEIN-RELATED"/>
    <property type="match status" value="1"/>
</dbReference>
<organism evidence="7 8">
    <name type="scientific">Conoideocrella luteorostrata</name>
    <dbReference type="NCBI Taxonomy" id="1105319"/>
    <lineage>
        <taxon>Eukaryota</taxon>
        <taxon>Fungi</taxon>
        <taxon>Dikarya</taxon>
        <taxon>Ascomycota</taxon>
        <taxon>Pezizomycotina</taxon>
        <taxon>Sordariomycetes</taxon>
        <taxon>Hypocreomycetidae</taxon>
        <taxon>Hypocreales</taxon>
        <taxon>Clavicipitaceae</taxon>
        <taxon>Conoideocrella</taxon>
    </lineage>
</organism>
<dbReference type="SUPFAM" id="SSF52540">
    <property type="entry name" value="P-loop containing nucleoside triphosphate hydrolases"/>
    <property type="match status" value="1"/>
</dbReference>
<dbReference type="SMART" id="SM00248">
    <property type="entry name" value="ANK"/>
    <property type="match status" value="7"/>
</dbReference>
<dbReference type="SUPFAM" id="SSF48403">
    <property type="entry name" value="Ankyrin repeat"/>
    <property type="match status" value="1"/>
</dbReference>
<feature type="domain" description="Nucleoside phosphorylase" evidence="4">
    <location>
        <begin position="73"/>
        <end position="313"/>
    </location>
</feature>
<dbReference type="InterPro" id="IPR053137">
    <property type="entry name" value="NLR-like"/>
</dbReference>
<evidence type="ECO:0000313" key="8">
    <source>
        <dbReference type="Proteomes" id="UP001251528"/>
    </source>
</evidence>
<accession>A0AAJ0CIQ1</accession>
<dbReference type="SUPFAM" id="SSF53167">
    <property type="entry name" value="Purine and uridine phosphorylases"/>
    <property type="match status" value="1"/>
</dbReference>
<feature type="domain" description="GPI inositol-deacylase winged helix" evidence="5">
    <location>
        <begin position="666"/>
        <end position="747"/>
    </location>
</feature>
<evidence type="ECO:0008006" key="9">
    <source>
        <dbReference type="Google" id="ProtNLM"/>
    </source>
</evidence>
<dbReference type="Pfam" id="PF12796">
    <property type="entry name" value="Ank_2"/>
    <property type="match status" value="3"/>
</dbReference>
<evidence type="ECO:0000256" key="3">
    <source>
        <dbReference type="SAM" id="MobiDB-lite"/>
    </source>
</evidence>
<reference evidence="7" key="1">
    <citation type="submission" date="2023-06" db="EMBL/GenBank/DDBJ databases">
        <title>Conoideocrella luteorostrata (Hypocreales: Clavicipitaceae), a potential biocontrol fungus for elongate hemlock scale in United States Christmas tree production areas.</title>
        <authorList>
            <person name="Barrett H."/>
            <person name="Lovett B."/>
            <person name="Macias A.M."/>
            <person name="Stajich J.E."/>
            <person name="Kasson M.T."/>
        </authorList>
    </citation>
    <scope>NUCLEOTIDE SEQUENCE</scope>
    <source>
        <strain evidence="7">ARSEF 14590</strain>
    </source>
</reference>
<proteinExistence type="predicted"/>
<dbReference type="EMBL" id="JASWJB010000200">
    <property type="protein sequence ID" value="KAK2593679.1"/>
    <property type="molecule type" value="Genomic_DNA"/>
</dbReference>
<dbReference type="Pfam" id="PF22939">
    <property type="entry name" value="WHD_GPIID"/>
    <property type="match status" value="1"/>
</dbReference>
<dbReference type="PROSITE" id="PS50297">
    <property type="entry name" value="ANK_REP_REGION"/>
    <property type="match status" value="6"/>
</dbReference>
<dbReference type="Pfam" id="PF01048">
    <property type="entry name" value="PNP_UDP_1"/>
    <property type="match status" value="1"/>
</dbReference>
<name>A0AAJ0CIQ1_9HYPO</name>
<dbReference type="Proteomes" id="UP001251528">
    <property type="component" value="Unassembled WGS sequence"/>
</dbReference>
<dbReference type="Gene3D" id="3.40.50.300">
    <property type="entry name" value="P-loop containing nucleotide triphosphate hydrolases"/>
    <property type="match status" value="1"/>
</dbReference>
<sequence length="1140" mass="123723">MAAPGDSAVPRRPMEASESEEATPKCAEKGKKELTYSDFVVGWLCALSKEQTAATAMLERRHPDLPKPPNDPNAYTLGSIGKHNIVIACLPEGEIGTNSAAKVATRMISTFPSIKFGLMVGIGGGIPSKVRLGDIVVSTPGAQHPGVVQWDLGKATEGGSFLRTGSLTSPPASLRTALTKLKTEHEMVGSKIPDYLKELEEKYPRLAAKYVRSESLEDPMTPGGASDSLGEVCVHYGLIASGNQVIKDDAFRDRLDKDLGGHVLCVETEAAGLMNDFPCIVIRGICDYADSHKNKDWQEHAAAMAAAFAKELLQYVQPSDVEGELSVQDLLKQVQYDTSAAREDVAQIKSDLGRKEDLKILNWLTTVNYGETQSDYFARRQPGTGQWLLDSKEFQGWLATNKQTLFCPGIPGAGKTILTSIVTDHLELRFRNDSETGLAFIYCNFQRQEEQNLNRLLASVLKQLAKRRPSLPESVKVLYNQHETGQTRPSLDEIIGLLQSVAAMYSRVFVIVDALDECQASGNCRKKFLTELFDLQKRHGTNIFATSRFIPDIMEQFKARVSLEIRASTNDVTRYLECHIKELPSVVQKDQQLQDEITTGISEVVDGMFLLAQLYLGLLRDKLTPNAIRSAIATFRKRYRELGKDQKHEILDRAYEQTMERINGQMSGMKELAMKVLSWIACSERQLTTLELQHALATKPGKLDLDSGDLPHIEDMISFCAGMVTVDDKSDAIRLVHYTTQEYLVQTKEQWFPGVESEITTTCITYLSFAKFESGFCTTAHKFKERLQSNPLYNYAACNWGHHASKAATPSQVVISFLQTKAKVEAASQALMVSNLYPQDFTKSQEVPRRVRGLHLAGYFGVSNAAHKLLELGHGPDLKDTDVKTPLWYAAENGHESVVKQLLAAGAYVNATATPSRGGQTVLQAAAGGGHLEVVETLLAAGANVNATAAGYSGGTALQVAAKGGYLKVVETLLAAGADVDTATYNGETALHVAAKGGYLEVVEKLIAAGADINTNTYSGGTALCVAAKGGYLEVVEKLPAAGARVNTATHSGGTALCVVAKGGYLEMAEKVLGAETDVNTTNIGDTALQAAARRGYLEVVEKLLVAGADVNSREAALQEAAREGYVEIENLLKAGSALK</sequence>
<dbReference type="AlphaFoldDB" id="A0AAJ0CIQ1"/>
<feature type="repeat" description="ANK" evidence="2">
    <location>
        <begin position="1019"/>
        <end position="1051"/>
    </location>
</feature>
<feature type="region of interest" description="Disordered" evidence="3">
    <location>
        <begin position="1"/>
        <end position="27"/>
    </location>
</feature>
<dbReference type="Pfam" id="PF24883">
    <property type="entry name" value="NPHP3_N"/>
    <property type="match status" value="1"/>
</dbReference>
<comment type="caution">
    <text evidence="7">The sequence shown here is derived from an EMBL/GenBank/DDBJ whole genome shotgun (WGS) entry which is preliminary data.</text>
</comment>
<dbReference type="GO" id="GO:0003824">
    <property type="term" value="F:catalytic activity"/>
    <property type="evidence" value="ECO:0007669"/>
    <property type="project" value="InterPro"/>
</dbReference>
<dbReference type="Gene3D" id="1.25.40.20">
    <property type="entry name" value="Ankyrin repeat-containing domain"/>
    <property type="match status" value="3"/>
</dbReference>
<dbReference type="PRINTS" id="PR01415">
    <property type="entry name" value="ANKYRIN"/>
</dbReference>
<evidence type="ECO:0000256" key="2">
    <source>
        <dbReference type="PROSITE-ProRule" id="PRU00023"/>
    </source>
</evidence>
<evidence type="ECO:0000259" key="6">
    <source>
        <dbReference type="Pfam" id="PF24883"/>
    </source>
</evidence>
<keyword evidence="8" id="KW-1185">Reference proteome</keyword>
<evidence type="ECO:0000259" key="5">
    <source>
        <dbReference type="Pfam" id="PF22939"/>
    </source>
</evidence>
<feature type="repeat" description="ANK" evidence="2">
    <location>
        <begin position="953"/>
        <end position="985"/>
    </location>
</feature>
<dbReference type="InterPro" id="IPR000845">
    <property type="entry name" value="Nucleoside_phosphorylase_d"/>
</dbReference>